<reference evidence="1 2" key="1">
    <citation type="submission" date="2024-09" db="EMBL/GenBank/DDBJ databases">
        <title>Chromosome-scale assembly of Riccia fluitans.</title>
        <authorList>
            <person name="Paukszto L."/>
            <person name="Sawicki J."/>
            <person name="Karawczyk K."/>
            <person name="Piernik-Szablinska J."/>
            <person name="Szczecinska M."/>
            <person name="Mazdziarz M."/>
        </authorList>
    </citation>
    <scope>NUCLEOTIDE SEQUENCE [LARGE SCALE GENOMIC DNA]</scope>
    <source>
        <strain evidence="1">Rf_01</strain>
        <tissue evidence="1">Aerial parts of the thallus</tissue>
    </source>
</reference>
<protein>
    <submittedName>
        <fullName evidence="1">Uncharacterized protein</fullName>
    </submittedName>
</protein>
<comment type="caution">
    <text evidence="1">The sequence shown here is derived from an EMBL/GenBank/DDBJ whole genome shotgun (WGS) entry which is preliminary data.</text>
</comment>
<dbReference type="EMBL" id="JBHFFA010000007">
    <property type="protein sequence ID" value="KAL2611736.1"/>
    <property type="molecule type" value="Genomic_DNA"/>
</dbReference>
<accession>A0ABD1XS27</accession>
<evidence type="ECO:0000313" key="2">
    <source>
        <dbReference type="Proteomes" id="UP001605036"/>
    </source>
</evidence>
<name>A0ABD1XS27_9MARC</name>
<organism evidence="1 2">
    <name type="scientific">Riccia fluitans</name>
    <dbReference type="NCBI Taxonomy" id="41844"/>
    <lineage>
        <taxon>Eukaryota</taxon>
        <taxon>Viridiplantae</taxon>
        <taxon>Streptophyta</taxon>
        <taxon>Embryophyta</taxon>
        <taxon>Marchantiophyta</taxon>
        <taxon>Marchantiopsida</taxon>
        <taxon>Marchantiidae</taxon>
        <taxon>Marchantiales</taxon>
        <taxon>Ricciaceae</taxon>
        <taxon>Riccia</taxon>
    </lineage>
</organism>
<gene>
    <name evidence="1" type="ORF">R1flu_023428</name>
</gene>
<dbReference type="AlphaFoldDB" id="A0ABD1XS27"/>
<dbReference type="Proteomes" id="UP001605036">
    <property type="component" value="Unassembled WGS sequence"/>
</dbReference>
<keyword evidence="2" id="KW-1185">Reference proteome</keyword>
<proteinExistence type="predicted"/>
<evidence type="ECO:0000313" key="1">
    <source>
        <dbReference type="EMBL" id="KAL2611736.1"/>
    </source>
</evidence>
<sequence>MSPSCISVGWQHLGKDLANYADYTLHEWKAIPDPLWGPKWPGLTKRMLTAKSKRADALLAVGLESIGDLAGNGRDFGFTCRQLSLLANNTRTEQAFNKLTAGLILYNRDRDQPRPGLLLFQNTEPYWTFLYQS</sequence>